<gene>
    <name evidence="1" type="ORF">Plil01_001280800</name>
</gene>
<protein>
    <submittedName>
        <fullName evidence="1">Unnamed protein product</fullName>
    </submittedName>
</protein>
<evidence type="ECO:0000313" key="2">
    <source>
        <dbReference type="Proteomes" id="UP001165083"/>
    </source>
</evidence>
<proteinExistence type="predicted"/>
<organism evidence="1 2">
    <name type="scientific">Phytophthora lilii</name>
    <dbReference type="NCBI Taxonomy" id="2077276"/>
    <lineage>
        <taxon>Eukaryota</taxon>
        <taxon>Sar</taxon>
        <taxon>Stramenopiles</taxon>
        <taxon>Oomycota</taxon>
        <taxon>Peronosporomycetes</taxon>
        <taxon>Peronosporales</taxon>
        <taxon>Peronosporaceae</taxon>
        <taxon>Phytophthora</taxon>
    </lineage>
</organism>
<dbReference type="OrthoDB" id="96709at2759"/>
<evidence type="ECO:0000313" key="1">
    <source>
        <dbReference type="EMBL" id="GMF30054.1"/>
    </source>
</evidence>
<comment type="caution">
    <text evidence="1">The sequence shown here is derived from an EMBL/GenBank/DDBJ whole genome shotgun (WGS) entry which is preliminary data.</text>
</comment>
<accession>A0A9W6X4C4</accession>
<dbReference type="AlphaFoldDB" id="A0A9W6X4C4"/>
<sequence>MINSVNSISRNGSISTSIPRILGADDGVQTSVLDHQTTPGSVLPPEVPVFDEFRTIKIEVGVSQPWGMAQGQLDHKAISVWAVMPGVEYVLCGKIDPDFAKAEYKLYDARVNPLAPLGPLPRTEIHLDGRRILGIPRGMALPIGFPRTLSVDLYSPFGMGNAFLKYQRLFYAVCTRFLLQTHTFFVSACIIDHQGDSYKISIRFESWRISATITSKKRREASVTAASIFSASICGDWGGRFRVEEVDDSAAVPRGMYVWLARAPS</sequence>
<name>A0A9W6X4C4_9STRA</name>
<reference evidence="1" key="1">
    <citation type="submission" date="2023-04" db="EMBL/GenBank/DDBJ databases">
        <title>Phytophthora lilii NBRC 32176.</title>
        <authorList>
            <person name="Ichikawa N."/>
            <person name="Sato H."/>
            <person name="Tonouchi N."/>
        </authorList>
    </citation>
    <scope>NUCLEOTIDE SEQUENCE</scope>
    <source>
        <strain evidence="1">NBRC 32176</strain>
    </source>
</reference>
<keyword evidence="2" id="KW-1185">Reference proteome</keyword>
<dbReference type="Proteomes" id="UP001165083">
    <property type="component" value="Unassembled WGS sequence"/>
</dbReference>
<dbReference type="EMBL" id="BSXW01000813">
    <property type="protein sequence ID" value="GMF30054.1"/>
    <property type="molecule type" value="Genomic_DNA"/>
</dbReference>